<dbReference type="AlphaFoldDB" id="A0A0A9CM59"/>
<organism evidence="8">
    <name type="scientific">Arundo donax</name>
    <name type="common">Giant reed</name>
    <name type="synonym">Donax arundinaceus</name>
    <dbReference type="NCBI Taxonomy" id="35708"/>
    <lineage>
        <taxon>Eukaryota</taxon>
        <taxon>Viridiplantae</taxon>
        <taxon>Streptophyta</taxon>
        <taxon>Embryophyta</taxon>
        <taxon>Tracheophyta</taxon>
        <taxon>Spermatophyta</taxon>
        <taxon>Magnoliopsida</taxon>
        <taxon>Liliopsida</taxon>
        <taxon>Poales</taxon>
        <taxon>Poaceae</taxon>
        <taxon>PACMAD clade</taxon>
        <taxon>Arundinoideae</taxon>
        <taxon>Arundineae</taxon>
        <taxon>Arundo</taxon>
    </lineage>
</organism>
<evidence type="ECO:0000259" key="7">
    <source>
        <dbReference type="PROSITE" id="PS50103"/>
    </source>
</evidence>
<feature type="region of interest" description="Disordered" evidence="6">
    <location>
        <begin position="122"/>
        <end position="176"/>
    </location>
</feature>
<evidence type="ECO:0000313" key="8">
    <source>
        <dbReference type="EMBL" id="JAD75533.1"/>
    </source>
</evidence>
<evidence type="ECO:0000256" key="6">
    <source>
        <dbReference type="SAM" id="MobiDB-lite"/>
    </source>
</evidence>
<feature type="domain" description="C3H1-type" evidence="7">
    <location>
        <begin position="913"/>
        <end position="938"/>
    </location>
</feature>
<dbReference type="GO" id="GO:0008270">
    <property type="term" value="F:zinc ion binding"/>
    <property type="evidence" value="ECO:0007669"/>
    <property type="project" value="UniProtKB-KW"/>
</dbReference>
<feature type="zinc finger region" description="C3H1-type" evidence="5">
    <location>
        <begin position="913"/>
        <end position="938"/>
    </location>
</feature>
<feature type="compositionally biased region" description="Basic and acidic residues" evidence="6">
    <location>
        <begin position="292"/>
        <end position="314"/>
    </location>
</feature>
<feature type="compositionally biased region" description="Low complexity" evidence="6">
    <location>
        <begin position="12"/>
        <end position="21"/>
    </location>
</feature>
<accession>A0A0A9CM59</accession>
<dbReference type="PANTHER" id="PTHR13115">
    <property type="entry name" value="RNA POLYMERASE-ASSOCIATED PROTEIN RTF1 HOMOLOG"/>
    <property type="match status" value="1"/>
</dbReference>
<keyword evidence="1 5" id="KW-0479">Metal-binding</keyword>
<dbReference type="GO" id="GO:0003677">
    <property type="term" value="F:DNA binding"/>
    <property type="evidence" value="ECO:0007669"/>
    <property type="project" value="UniProtKB-KW"/>
</dbReference>
<feature type="region of interest" description="Disordered" evidence="6">
    <location>
        <begin position="1"/>
        <end position="22"/>
    </location>
</feature>
<proteinExistence type="predicted"/>
<feature type="compositionally biased region" description="Polar residues" evidence="6">
    <location>
        <begin position="165"/>
        <end position="176"/>
    </location>
</feature>
<evidence type="ECO:0000256" key="4">
    <source>
        <dbReference type="ARBA" id="ARBA00023125"/>
    </source>
</evidence>
<dbReference type="PANTHER" id="PTHR13115:SF29">
    <property type="entry name" value="ZINC FINGER CCCH DOMAIN-CONTAINING PROTEIN 19"/>
    <property type="match status" value="1"/>
</dbReference>
<feature type="compositionally biased region" description="Polar residues" evidence="6">
    <location>
        <begin position="122"/>
        <end position="141"/>
    </location>
</feature>
<dbReference type="GO" id="GO:1990269">
    <property type="term" value="F:RNA polymerase II C-terminal domain phosphoserine binding"/>
    <property type="evidence" value="ECO:0007669"/>
    <property type="project" value="TreeGrafter"/>
</dbReference>
<dbReference type="InterPro" id="IPR036855">
    <property type="entry name" value="Znf_CCCH_sf"/>
</dbReference>
<evidence type="ECO:0000256" key="5">
    <source>
        <dbReference type="PROSITE-ProRule" id="PRU00723"/>
    </source>
</evidence>
<feature type="compositionally biased region" description="Basic and acidic residues" evidence="6">
    <location>
        <begin position="378"/>
        <end position="396"/>
    </location>
</feature>
<dbReference type="GO" id="GO:0016593">
    <property type="term" value="C:Cdc73/Paf1 complex"/>
    <property type="evidence" value="ECO:0007669"/>
    <property type="project" value="TreeGrafter"/>
</dbReference>
<reference evidence="8" key="1">
    <citation type="submission" date="2014-09" db="EMBL/GenBank/DDBJ databases">
        <authorList>
            <person name="Magalhaes I.L.F."/>
            <person name="Oliveira U."/>
            <person name="Santos F.R."/>
            <person name="Vidigal T.H.D.A."/>
            <person name="Brescovit A.D."/>
            <person name="Santos A.J."/>
        </authorList>
    </citation>
    <scope>NUCLEOTIDE SEQUENCE</scope>
    <source>
        <tissue evidence="8">Shoot tissue taken approximately 20 cm above the soil surface</tissue>
    </source>
</reference>
<feature type="region of interest" description="Disordered" evidence="6">
    <location>
        <begin position="354"/>
        <end position="409"/>
    </location>
</feature>
<dbReference type="SUPFAM" id="SSF90229">
    <property type="entry name" value="CCCH zinc finger"/>
    <property type="match status" value="1"/>
</dbReference>
<feature type="compositionally biased region" description="Polar residues" evidence="6">
    <location>
        <begin position="881"/>
        <end position="893"/>
    </location>
</feature>
<feature type="region of interest" description="Disordered" evidence="6">
    <location>
        <begin position="274"/>
        <end position="335"/>
    </location>
</feature>
<protein>
    <recommendedName>
        <fullName evidence="7">C3H1-type domain-containing protein</fullName>
    </recommendedName>
</protein>
<name>A0A0A9CM59_ARUDO</name>
<feature type="region of interest" description="Disordered" evidence="6">
    <location>
        <begin position="203"/>
        <end position="246"/>
    </location>
</feature>
<feature type="region of interest" description="Disordered" evidence="6">
    <location>
        <begin position="858"/>
        <end position="917"/>
    </location>
</feature>
<feature type="region of interest" description="Disordered" evidence="6">
    <location>
        <begin position="36"/>
        <end position="95"/>
    </location>
</feature>
<reference evidence="8" key="2">
    <citation type="journal article" date="2015" name="Data Brief">
        <title>Shoot transcriptome of the giant reed, Arundo donax.</title>
        <authorList>
            <person name="Barrero R.A."/>
            <person name="Guerrero F.D."/>
            <person name="Moolhuijzen P."/>
            <person name="Goolsby J.A."/>
            <person name="Tidwell J."/>
            <person name="Bellgard S.E."/>
            <person name="Bellgard M.I."/>
        </authorList>
    </citation>
    <scope>NUCLEOTIDE SEQUENCE</scope>
    <source>
        <tissue evidence="8">Shoot tissue taken approximately 20 cm above the soil surface</tissue>
    </source>
</reference>
<dbReference type="InterPro" id="IPR000571">
    <property type="entry name" value="Znf_CCCH"/>
</dbReference>
<feature type="compositionally biased region" description="Basic and acidic residues" evidence="6">
    <location>
        <begin position="213"/>
        <end position="222"/>
    </location>
</feature>
<evidence type="ECO:0000256" key="3">
    <source>
        <dbReference type="ARBA" id="ARBA00022833"/>
    </source>
</evidence>
<evidence type="ECO:0000256" key="1">
    <source>
        <dbReference type="ARBA" id="ARBA00022723"/>
    </source>
</evidence>
<feature type="compositionally biased region" description="Low complexity" evidence="6">
    <location>
        <begin position="906"/>
        <end position="917"/>
    </location>
</feature>
<feature type="compositionally biased region" description="Polar residues" evidence="6">
    <location>
        <begin position="36"/>
        <end position="52"/>
    </location>
</feature>
<dbReference type="EMBL" id="GBRH01222362">
    <property type="protein sequence ID" value="JAD75533.1"/>
    <property type="molecule type" value="Transcribed_RNA"/>
</dbReference>
<dbReference type="PROSITE" id="PS51257">
    <property type="entry name" value="PROKAR_LIPOPROTEIN"/>
    <property type="match status" value="1"/>
</dbReference>
<evidence type="ECO:0000256" key="2">
    <source>
        <dbReference type="ARBA" id="ARBA00022771"/>
    </source>
</evidence>
<keyword evidence="4" id="KW-0238">DNA-binding</keyword>
<dbReference type="PROSITE" id="PS50103">
    <property type="entry name" value="ZF_C3H1"/>
    <property type="match status" value="1"/>
</dbReference>
<feature type="compositionally biased region" description="Polar residues" evidence="6">
    <location>
        <begin position="275"/>
        <end position="291"/>
    </location>
</feature>
<keyword evidence="2 5" id="KW-0863">Zinc-finger</keyword>
<sequence length="938" mass="100862">MLSHSERVPICSPQSAPSASACDMGKMEEIMDQQRTFEADTSNASVNQSPQSKIFPVSSPDNQDIGREFPSPTPRSENKEPAVDNSGLKPASPENLIAVHPPVSGTCKMEIMNQQKVLDADVSNSPANHSQSKVFPMPSNSKDLEREYPSSIPSSESKEPAVDSENITTTSASVSNTCKIEEILNQQQILEADASNALLNQLPHSNVFPESSPDNKDIEHHSPTPRSENEEPLPITSGLTSAAPENLTGTSAAASDACKMVEIIYQQETLEVDASNASPNQLPRSNFSPSSSDKENIERDHHSPTPKSENKEPVVDNSGLTSVAPENLTRSSVAASDTCKMEEIMNQQKTLEADASNASPDQLPRSNIFPVSSPDNENIEHDYHSPTRKSENKEPLVDNSGLTSAAPENLTTAAAASDACKMEIMTKQKTFEADASNASPNQLSCSSIFPVSSPDNENIEHDYHSPTRKSENKELLVDNLGLKSAAPEHLTSTSASASDTCKMEEIVNQQKTLEADTPNGSFIQSPQHKVFLVSSPDILGIEREFTSPATGSKNKEPVVDSSGLTSAKPEILTNDIHGDSPDAFVLQNFGPPTEELGAVESDLKGEEIVQKELYNESTVVTKDNIVIDTSCGAESIDVSDVLESLIEERGGTSYMNGTTALEDFLAPSSEEEPQCSSPIALSPWGEPSYYQGDAVDSALWGVQDDPINDMWSLLSPTPMLQPSSGIETEGKDTHHINEVAVAHGNNEIFQRGPMPGEENMNQANSGAATDWILQEQVKSKPNDMSISSVAESTGGVAWQPSSNQSLNAGTAWSTSQNLFLSCGEKAAPSRNSSWEASRKQECTASSVSCSGDTVGNINKGCNPPVNANRGSQRSHHRDRYSQISESWLLSSNHTRSRSDRFGSGGSSRSTSKGQTRGVCKFHESGHCRKGASCSYLHP</sequence>
<keyword evidence="3 5" id="KW-0862">Zinc</keyword>